<organism evidence="1 2">
    <name type="scientific">Fusobacterium ulcerans 12-1B</name>
    <dbReference type="NCBI Taxonomy" id="457404"/>
    <lineage>
        <taxon>Bacteria</taxon>
        <taxon>Fusobacteriati</taxon>
        <taxon>Fusobacteriota</taxon>
        <taxon>Fusobacteriia</taxon>
        <taxon>Fusobacteriales</taxon>
        <taxon>Fusobacteriaceae</taxon>
        <taxon>Fusobacterium</taxon>
    </lineage>
</organism>
<dbReference type="HOGENOM" id="CLU_065330_0_0_0"/>
<comment type="caution">
    <text evidence="1">The sequence shown here is derived from an EMBL/GenBank/DDBJ whole genome shotgun (WGS) entry which is preliminary data.</text>
</comment>
<proteinExistence type="predicted"/>
<accession>H1PQJ9</accession>
<dbReference type="AlphaFoldDB" id="H1PQJ9"/>
<evidence type="ECO:0000313" key="1">
    <source>
        <dbReference type="EMBL" id="EHO83674.1"/>
    </source>
</evidence>
<protein>
    <submittedName>
        <fullName evidence="1">Uncharacterized protein</fullName>
    </submittedName>
</protein>
<dbReference type="RefSeq" id="WP_008696071.1">
    <property type="nucleotide sequence ID" value="NZ_KE161007.1"/>
</dbReference>
<gene>
    <name evidence="1" type="ORF">HMPREF0402_00692</name>
</gene>
<dbReference type="PATRIC" id="fig|457404.5.peg.571"/>
<dbReference type="EMBL" id="AGWJ02000002">
    <property type="protein sequence ID" value="EHO83674.1"/>
    <property type="molecule type" value="Genomic_DNA"/>
</dbReference>
<reference evidence="1 2" key="1">
    <citation type="submission" date="2012-07" db="EMBL/GenBank/DDBJ databases">
        <title>The Genome Sequence of Fusobacterium ulcerans 12_1B.</title>
        <authorList>
            <consortium name="The Broad Institute Genome Sequencing Platform"/>
            <person name="Earl A."/>
            <person name="Ward D."/>
            <person name="Feldgarden M."/>
            <person name="Gevers D."/>
            <person name="Strauss J."/>
            <person name="Ambrose C.E."/>
            <person name="Allen-Vercoe E."/>
            <person name="Walker B."/>
            <person name="Young S.K."/>
            <person name="Zeng Q."/>
            <person name="Gargeya S."/>
            <person name="Fitzgerald M."/>
            <person name="Haas B."/>
            <person name="Abouelleil A."/>
            <person name="Alvarado L."/>
            <person name="Arachchi H.M."/>
            <person name="Berlin A.M."/>
            <person name="Chapman S.B."/>
            <person name="Goldberg J."/>
            <person name="Griggs A."/>
            <person name="Gujja S."/>
            <person name="Hansen M."/>
            <person name="Howarth C."/>
            <person name="Imamovic A."/>
            <person name="Larimer J."/>
            <person name="McCowen C."/>
            <person name="Montmayeur A."/>
            <person name="Murphy C."/>
            <person name="Neiman D."/>
            <person name="Pearson M."/>
            <person name="Priest M."/>
            <person name="Roberts A."/>
            <person name="Saif S."/>
            <person name="Shea T."/>
            <person name="Sisk P."/>
            <person name="Sykes S."/>
            <person name="Wortman J."/>
            <person name="Nusbaum C."/>
            <person name="Birren B."/>
        </authorList>
    </citation>
    <scope>NUCLEOTIDE SEQUENCE [LARGE SCALE GENOMIC DNA]</scope>
    <source>
        <strain evidence="1 2">12_1B</strain>
    </source>
</reference>
<dbReference type="BioCyc" id="FSP457404-HMP:GTSQ-694-MONOMER"/>
<dbReference type="Proteomes" id="UP000003233">
    <property type="component" value="Unassembled WGS sequence"/>
</dbReference>
<evidence type="ECO:0000313" key="2">
    <source>
        <dbReference type="Proteomes" id="UP000003233"/>
    </source>
</evidence>
<name>H1PQJ9_9FUSO</name>
<sequence>MFGVDRAEVWVRVDADVELIALGIQKKFPGVASSGKKDKTGSYSYTFKIEQENINQIKVKDKIYCRKVGVDFSYPRGIRKTNLYPLDDEIEKFLVEEKIVQVVREITLEQEVDRKNFTYSLLEICIQEEIKGFYKYNNLINFFYKALIRKFNNPLMEQSQFNNYDQVTDRFYQTGFTFLGERGWKIRLYSKLHEHNKKHKEKEKSALLRLEHQLTTNRINNIFKTTKIAELPLEVLKEEISKKIGLLLFELLKDEISRSEMILEKHLKNFNSRDLKGLIKDLQEWILDEKIIGYIIQQNSSKSDRQKGRYRAMVKESLEESQTRASPRRDNFNNLERLELFINKFLLVKCEVKAKYTEHLTFRLLKT</sequence>
<keyword evidence="2" id="KW-1185">Reference proteome</keyword>